<organism evidence="1 2">
    <name type="scientific">Corynebacterium wankanglinii</name>
    <dbReference type="NCBI Taxonomy" id="2735136"/>
    <lineage>
        <taxon>Bacteria</taxon>
        <taxon>Bacillati</taxon>
        <taxon>Actinomycetota</taxon>
        <taxon>Actinomycetes</taxon>
        <taxon>Mycobacteriales</taxon>
        <taxon>Corynebacteriaceae</taxon>
        <taxon>Corynebacterium</taxon>
    </lineage>
</organism>
<dbReference type="AlphaFoldDB" id="A0A838CL17"/>
<name>A0A838CL17_9CORY</name>
<evidence type="ECO:0000313" key="2">
    <source>
        <dbReference type="Proteomes" id="UP000581408"/>
    </source>
</evidence>
<dbReference type="EMBL" id="JABFEE010000005">
    <property type="protein sequence ID" value="MBA1835259.1"/>
    <property type="molecule type" value="Genomic_DNA"/>
</dbReference>
<gene>
    <name evidence="1" type="ORF">HMC16_05915</name>
</gene>
<dbReference type="Proteomes" id="UP000581408">
    <property type="component" value="Unassembled WGS sequence"/>
</dbReference>
<sequence length="316" mass="36614">MGEKWEWDKLVDQEVQDLRQLYFRERVQVSRETDWREVPHLIRVSRRSAVDKHWFRGLGLKRQIVVRGAAASQDSRKAVLLGEFAAAQWGMWFTAPQNHDVQFALPSGHLPPKHSLPFATQFKAFKTPPADTAELDGVRVTHPLRTYVDFCRMQKVVNARLAIGWLFRHGFTADEISDYADNFDGSIHPRRRRLAAILPYQVPQLETFPYMLAHSLLDDSRVSVRTHCELDGMGFATLLAGNDLVILIDEDPYWRELETEPDGLRLAHNRRKRERWEAARGFRKLYFTSAEIEGEPKSFVSEVHGATYLRDRGLVY</sequence>
<accession>A0A838CL17</accession>
<comment type="caution">
    <text evidence="1">The sequence shown here is derived from an EMBL/GenBank/DDBJ whole genome shotgun (WGS) entry which is preliminary data.</text>
</comment>
<proteinExistence type="predicted"/>
<reference evidence="1 2" key="1">
    <citation type="submission" date="2020-05" db="EMBL/GenBank/DDBJ databases">
        <title>Descriptions of Corynebacterium xxxx sp. nov., Corynebacterium yyyy sp. nov. and Corynebacterium zzzz sp. nov.</title>
        <authorList>
            <person name="Zhang G."/>
        </authorList>
    </citation>
    <scope>NUCLEOTIDE SEQUENCE [LARGE SCALE GENOMIC DNA]</scope>
    <source>
        <strain evidence="2">zg-915</strain>
    </source>
</reference>
<protein>
    <submittedName>
        <fullName evidence="1">Uncharacterized protein</fullName>
    </submittedName>
</protein>
<evidence type="ECO:0000313" key="1">
    <source>
        <dbReference type="EMBL" id="MBA1835259.1"/>
    </source>
</evidence>
<dbReference type="RefSeq" id="WP_181194653.1">
    <property type="nucleotide sequence ID" value="NZ_JABFEE010000005.1"/>
</dbReference>